<dbReference type="Proteomes" id="UP000717634">
    <property type="component" value="Unassembled WGS sequence"/>
</dbReference>
<keyword evidence="1" id="KW-0732">Signal</keyword>
<reference evidence="2 3" key="1">
    <citation type="submission" date="2020-03" db="EMBL/GenBank/DDBJ databases">
        <title>Genomic Encyclopedia of Type Strains, Phase IV (KMG-V): Genome sequencing to study the core and pangenomes of soil and plant-associated prokaryotes.</title>
        <authorList>
            <person name="Whitman W."/>
        </authorList>
    </citation>
    <scope>NUCLEOTIDE SEQUENCE [LARGE SCALE GENOMIC DNA]</scope>
    <source>
        <strain evidence="2 3">1B</strain>
    </source>
</reference>
<feature type="signal peptide" evidence="1">
    <location>
        <begin position="1"/>
        <end position="21"/>
    </location>
</feature>
<evidence type="ECO:0000313" key="3">
    <source>
        <dbReference type="Proteomes" id="UP000717634"/>
    </source>
</evidence>
<gene>
    <name evidence="2" type="ORF">HBN54_002639</name>
</gene>
<dbReference type="EMBL" id="JAAVTK010000007">
    <property type="protein sequence ID" value="NKI90040.1"/>
    <property type="molecule type" value="Genomic_DNA"/>
</dbReference>
<protein>
    <submittedName>
        <fullName evidence="2">Uncharacterized protein</fullName>
    </submittedName>
</protein>
<sequence length="68" mass="7709">MLRFPCLLLFLSLCVRGQAVSTPASHTSLPETSATKYTAAETVAVLHQMYRTRHYRERVERCALQRAA</sequence>
<name>A0ABX1HJL8_9BACT</name>
<feature type="chain" id="PRO_5046521800" evidence="1">
    <location>
        <begin position="22"/>
        <end position="68"/>
    </location>
</feature>
<accession>A0ABX1HJL8</accession>
<evidence type="ECO:0000256" key="1">
    <source>
        <dbReference type="SAM" id="SignalP"/>
    </source>
</evidence>
<comment type="caution">
    <text evidence="2">The sequence shown here is derived from an EMBL/GenBank/DDBJ whole genome shotgun (WGS) entry which is preliminary data.</text>
</comment>
<keyword evidence="3" id="KW-1185">Reference proteome</keyword>
<evidence type="ECO:0000313" key="2">
    <source>
        <dbReference type="EMBL" id="NKI90040.1"/>
    </source>
</evidence>
<organism evidence="2 3">
    <name type="scientific">Hymenobacter artigasi</name>
    <dbReference type="NCBI Taxonomy" id="2719616"/>
    <lineage>
        <taxon>Bacteria</taxon>
        <taxon>Pseudomonadati</taxon>
        <taxon>Bacteroidota</taxon>
        <taxon>Cytophagia</taxon>
        <taxon>Cytophagales</taxon>
        <taxon>Hymenobacteraceae</taxon>
        <taxon>Hymenobacter</taxon>
    </lineage>
</organism>
<proteinExistence type="predicted"/>